<evidence type="ECO:0000313" key="2">
    <source>
        <dbReference type="Proteomes" id="UP000324222"/>
    </source>
</evidence>
<dbReference type="AlphaFoldDB" id="A0A5B7DHE2"/>
<evidence type="ECO:0000313" key="1">
    <source>
        <dbReference type="EMBL" id="MPC20614.1"/>
    </source>
</evidence>
<sequence>MFTLYHEPKHAFSLLKFLVYVILVHYCNGYQSRHCNFGLLTIPRVRDCTGHGKVLERTNHSGDTRIRGCGEGRSR</sequence>
<gene>
    <name evidence="1" type="ORF">E2C01_013567</name>
</gene>
<dbReference type="EMBL" id="VSRR010000891">
    <property type="protein sequence ID" value="MPC20614.1"/>
    <property type="molecule type" value="Genomic_DNA"/>
</dbReference>
<reference evidence="1 2" key="1">
    <citation type="submission" date="2019-05" db="EMBL/GenBank/DDBJ databases">
        <title>Another draft genome of Portunus trituberculatus and its Hox gene families provides insights of decapod evolution.</title>
        <authorList>
            <person name="Jeong J.-H."/>
            <person name="Song I."/>
            <person name="Kim S."/>
            <person name="Choi T."/>
            <person name="Kim D."/>
            <person name="Ryu S."/>
            <person name="Kim W."/>
        </authorList>
    </citation>
    <scope>NUCLEOTIDE SEQUENCE [LARGE SCALE GENOMIC DNA]</scope>
    <source>
        <tissue evidence="1">Muscle</tissue>
    </source>
</reference>
<accession>A0A5B7DHE2</accession>
<dbReference type="Proteomes" id="UP000324222">
    <property type="component" value="Unassembled WGS sequence"/>
</dbReference>
<protein>
    <submittedName>
        <fullName evidence="1">Uncharacterized protein</fullName>
    </submittedName>
</protein>
<comment type="caution">
    <text evidence="1">The sequence shown here is derived from an EMBL/GenBank/DDBJ whole genome shotgun (WGS) entry which is preliminary data.</text>
</comment>
<proteinExistence type="predicted"/>
<name>A0A5B7DHE2_PORTR</name>
<keyword evidence="2" id="KW-1185">Reference proteome</keyword>
<organism evidence="1 2">
    <name type="scientific">Portunus trituberculatus</name>
    <name type="common">Swimming crab</name>
    <name type="synonym">Neptunus trituberculatus</name>
    <dbReference type="NCBI Taxonomy" id="210409"/>
    <lineage>
        <taxon>Eukaryota</taxon>
        <taxon>Metazoa</taxon>
        <taxon>Ecdysozoa</taxon>
        <taxon>Arthropoda</taxon>
        <taxon>Crustacea</taxon>
        <taxon>Multicrustacea</taxon>
        <taxon>Malacostraca</taxon>
        <taxon>Eumalacostraca</taxon>
        <taxon>Eucarida</taxon>
        <taxon>Decapoda</taxon>
        <taxon>Pleocyemata</taxon>
        <taxon>Brachyura</taxon>
        <taxon>Eubrachyura</taxon>
        <taxon>Portunoidea</taxon>
        <taxon>Portunidae</taxon>
        <taxon>Portuninae</taxon>
        <taxon>Portunus</taxon>
    </lineage>
</organism>